<protein>
    <recommendedName>
        <fullName evidence="5">Glycosyl transferase</fullName>
    </recommendedName>
</protein>
<name>A0A9W9CZZ3_9PLEO</name>
<comment type="caution">
    <text evidence="3">The sequence shown here is derived from an EMBL/GenBank/DDBJ whole genome shotgun (WGS) entry which is preliminary data.</text>
</comment>
<evidence type="ECO:0000256" key="1">
    <source>
        <dbReference type="SAM" id="MobiDB-lite"/>
    </source>
</evidence>
<dbReference type="Gene3D" id="3.40.50.2000">
    <property type="entry name" value="Glycogen Phosphorylase B"/>
    <property type="match status" value="1"/>
</dbReference>
<evidence type="ECO:0008006" key="5">
    <source>
        <dbReference type="Google" id="ProtNLM"/>
    </source>
</evidence>
<accession>A0A9W9CZZ3</accession>
<evidence type="ECO:0000256" key="2">
    <source>
        <dbReference type="SAM" id="Phobius"/>
    </source>
</evidence>
<dbReference type="PANTHER" id="PTHR12526:SF604">
    <property type="entry name" value="TRANSFERASE, PUTATIVE (AFU_ORTHOLOGUE AFUA_4G14070)-RELATED"/>
    <property type="match status" value="1"/>
</dbReference>
<reference evidence="3" key="1">
    <citation type="submission" date="2022-10" db="EMBL/GenBank/DDBJ databases">
        <title>Tapping the CABI collections for fungal endophytes: first genome assemblies for Collariella, Neodidymelliopsis, Ascochyta clinopodiicola, Didymella pomorum, Didymosphaeria variabile, Neocosmospora piperis and Neocucurbitaria cava.</title>
        <authorList>
            <person name="Hill R."/>
        </authorList>
    </citation>
    <scope>NUCLEOTIDE SEQUENCE</scope>
    <source>
        <strain evidence="3">IMI 355091</strain>
    </source>
</reference>
<proteinExistence type="predicted"/>
<gene>
    <name evidence="3" type="ORF">N0V91_011035</name>
</gene>
<feature type="transmembrane region" description="Helical" evidence="2">
    <location>
        <begin position="1159"/>
        <end position="1180"/>
    </location>
</feature>
<feature type="transmembrane region" description="Helical" evidence="2">
    <location>
        <begin position="1224"/>
        <end position="1242"/>
    </location>
</feature>
<feature type="transmembrane region" description="Helical" evidence="2">
    <location>
        <begin position="1300"/>
        <end position="1324"/>
    </location>
</feature>
<dbReference type="Pfam" id="PF13692">
    <property type="entry name" value="Glyco_trans_1_4"/>
    <property type="match status" value="1"/>
</dbReference>
<dbReference type="PANTHER" id="PTHR12526">
    <property type="entry name" value="GLYCOSYLTRANSFERASE"/>
    <property type="match status" value="1"/>
</dbReference>
<evidence type="ECO:0000313" key="3">
    <source>
        <dbReference type="EMBL" id="KAJ4395154.1"/>
    </source>
</evidence>
<feature type="transmembrane region" description="Helical" evidence="2">
    <location>
        <begin position="967"/>
        <end position="983"/>
    </location>
</feature>
<feature type="transmembrane region" description="Helical" evidence="2">
    <location>
        <begin position="841"/>
        <end position="865"/>
    </location>
</feature>
<dbReference type="OrthoDB" id="2582433at2759"/>
<dbReference type="Proteomes" id="UP001140510">
    <property type="component" value="Unassembled WGS sequence"/>
</dbReference>
<organism evidence="3 4">
    <name type="scientific">Didymella pomorum</name>
    <dbReference type="NCBI Taxonomy" id="749634"/>
    <lineage>
        <taxon>Eukaryota</taxon>
        <taxon>Fungi</taxon>
        <taxon>Dikarya</taxon>
        <taxon>Ascomycota</taxon>
        <taxon>Pezizomycotina</taxon>
        <taxon>Dothideomycetes</taxon>
        <taxon>Pleosporomycetidae</taxon>
        <taxon>Pleosporales</taxon>
        <taxon>Pleosporineae</taxon>
        <taxon>Didymellaceae</taxon>
        <taxon>Didymella</taxon>
    </lineage>
</organism>
<feature type="transmembrane region" description="Helical" evidence="2">
    <location>
        <begin position="877"/>
        <end position="902"/>
    </location>
</feature>
<keyword evidence="2" id="KW-1133">Transmembrane helix</keyword>
<evidence type="ECO:0000313" key="4">
    <source>
        <dbReference type="Proteomes" id="UP001140510"/>
    </source>
</evidence>
<dbReference type="EMBL" id="JAPEVA010000173">
    <property type="protein sequence ID" value="KAJ4395154.1"/>
    <property type="molecule type" value="Genomic_DNA"/>
</dbReference>
<feature type="transmembrane region" description="Helical" evidence="2">
    <location>
        <begin position="908"/>
        <end position="930"/>
    </location>
</feature>
<feature type="region of interest" description="Disordered" evidence="1">
    <location>
        <begin position="2712"/>
        <end position="2789"/>
    </location>
</feature>
<feature type="transmembrane region" description="Helical" evidence="2">
    <location>
        <begin position="800"/>
        <end position="821"/>
    </location>
</feature>
<keyword evidence="2" id="KW-0472">Membrane</keyword>
<feature type="transmembrane region" description="Helical" evidence="2">
    <location>
        <begin position="1248"/>
        <end position="1265"/>
    </location>
</feature>
<dbReference type="SUPFAM" id="SSF53756">
    <property type="entry name" value="UDP-Glycosyltransferase/glycogen phosphorylase"/>
    <property type="match status" value="1"/>
</dbReference>
<sequence>MAKSTWNRRARVSKSVVRHLASLRRSVVTPSVVESTPEEYNSFGVYLGNFDAPLPREQADLISRWDVVVLNPCASGIAGAFSSCTQTPRQILARLDVRSLSNQEAASNDEDIIRAIRLLEGAVKAHFATSSGIKTPFTAILLANFNHHFSPPVLNELVTYSKSLGIPIWLEVSHPNYLSDADCRQIRMNHIAGIVYRNGTIRTDGEQQNFHQMSPMRTMQRAIAAQRCAHGPPMMLWETVDDEVEHQYAVTQRCFNWCRFNSALPWIGSHSALTDAKAACEYTVKDKPLGALMWMKNDANMRAHNIWRTNDRIAPANADNSALYDTLDAFLPDLASKLAFVPSGVREQEFPEDEAPTTPVRYSHALKDPCYSPLSRSSSGRDYTGLGCFQLGIEAKSEQFDELLHAQRHLKELKLLQQLTAKDTESIRQRLQALGDARDFRLLPTALCTAVEDLLLALSLDTEGQGLHVNVYVGLHSGFQTGADVQFWGLYDPDADFGGLDIFVSGFAEDRASTVLHTFLSSRGFTRAECFMAEYAMAALNNELSERWQLPKRLVVDIEKLSPTELILLNQHLSVHHKDDSFLLSRVRAVCRYQLVDRPSMQQLRDLNSKQFLGGNVSPESLVLSRLDWHRECGWEHVDPPQAVALFQDVSTGLYRVLMEGQDELYGRLGTVLQEIMQRDRVDAGADLLALAVFSAFRSLALDEIYLEVLDRNAFPNHTTDQAGVFAECFAVGSRCDSFFDFTPRVLGTLLSNRYRKYYMVHQPPDRVSGYTELPTSYAPMQVDSDVEFGKEQASSIYKVTFLGIFAVPALIDIGLLTTIGRGLYLTTFMTSNQKTFATTALMVALLVCGSIGSWISSGGCYYIYASAFPAMNMFVMTRFVAGVAVIIFGVVASFTTIAIMYNAGDAAIFAFYFAMLSTYLLALSALSIYQIPGSSFQSGRNVVMLCIPILFLSPIITIFVQHDIPVYLSVLTLFLCSLLFGARKVMTAWATWYLNIPVVTDAEILTWYTCKHDITASDEELKELSATGKPRDELQAAVVKETQRSFWNAKTKDTLVGRLAVGYESTRFLMTWYCRHRRTAMPLAYSPTWNLTLKAGLENITNMQKGLKLHNAFLHWRHTGSDIWSGILYFVVALLDKWAALLTGGGLVGLSAASSEEYRLAVGFGLCYYLIGAVSLDAVSQPLWTAANEKTTQRITSLRSLQQATINDVCARRKLYWSNLCKFFFLHLWGAALTAAIIWTFDSSSDAIIMYFAYIGAYSGLLFYQYNKIYCGNDGAQALAFAALLGLPVGIALRVRLPMWAYSGVIALGFGTWVAGLHSLYVTKIGFPSIFSRKSAKSDSSESKALTKEPLVYSCSTVEPYPDLSQATLARSFDAIQDLEAEQRIRLKPSEHPGARVLEILMNKSRAQRSEALDDAFPLAQQILEGAMEMWASNCTIVELVGARYLPRAESQLRSVVRRHDGQIHILVAAGSLNEQGRLEIDVHRDASVVAEAIVSATCEHHLGMSHDHSMLAELLVADQDDGGEMAIPEGVKRQLRVSAKDRAHVIASGDKVILRHLLLGVNPETMWDDLPQNIRTFLLAHSSGQSHVLSVEEEDWIAARSCAADAFSCEDYIARYHLSAALTTDIIAYARRAGPARIHYTNDSDSLNLDEECIATNSNLVLTRAANGPLGYLTTRAKRVWMACVKFLILSLVADPEYQRELSYMTSTLPSSIRYPITFLLNGIWCYAKFLQRFIIPVVIFHERDNVKALRSNMKGIKTVLKKNRVLIENLRGPSTCFWSQAEDGNIKLRQYSGKHEREPEETDQLIAINTYGDKFQLRQREEYKGEKLLNMFTYEYPQGKKVSKLPLQRQCIQGRLSGEIVRYDWRGYITTGSTFRGINTANFTFWYRQNARFEDELLRGEYTLAHITIRIMWSMPPKTHPERLDDWVPFPKVTEATFIEGSDIYHATWAYEHKFHPSISTTLNGEAVDTPKMISEDWFHVLDKPQKLGFHSDNPLVNFSSVSSNPVSRFFGLNEKRYPISTAQSRTQLWKLWKNTRDLDAVTARYLDEDLMRADSSLKTYWRNRDLGLLARATRYLDSQADTIMARTDVDSEISAWVHVAFQISDLYSFGSGGDTTINTRTHSGEIQDSDAELHIMAMDTSTWPYEPGGVSACRRDMVNDLKTTKWHIVAEMAHDYGVPKFQIERNVKSLTILPLWGLDFLNPTHGMLRNSLDSEVVERTYDTRTADIRKHFIPILKSLVQCSRTNKLTRQHLEEATKALVNLNTYFESSRSWNDVWSSEIVKTTWRELWLAEDLPDSLSVSEWWDFEKPTMQQLDQALNLWCRYLFIFSIPVPEKIPDVFQASHHFTGATYGILCKVKRNVSLHVWDHCISFREFTTFMSSAVSFDMPFVNSSLISLGHLACVLLEHHADVVLPCCDYYNPGWEVELGTAEGVLEHRRTFARKIDPVVNGICNMEKFEPIKTIKTETPTVVMLSHVQYVKDIKNAIMATDLIVNRWGFSDYRLHIYGDMERAAGHSTECQELIASKGLGEHCVLKGLGNASLVLQDAWVFLNSSISEGLPLAMGEAALTGVPVVCTDVGASYCVVTDRATGNQFSEVVPPNDCESLARAQINILALLGKWAANAEDAPGVQAPILSYPNPTAEEVKAISQRMYEKRDQRRKLGMLGRENVLNNFSAHRYLREHEQMLWIGKHRSPNYRATLRAHKKTLGNRSSAGSSTGRSATASDTWAGGSASATVEKKNFGISMTGNLLPPSRPRLTPDRWSSAPSSRASSLWKIQKEHAPW</sequence>
<feature type="transmembrane region" description="Helical" evidence="2">
    <location>
        <begin position="1128"/>
        <end position="1153"/>
    </location>
</feature>
<feature type="transmembrane region" description="Helical" evidence="2">
    <location>
        <begin position="942"/>
        <end position="961"/>
    </location>
</feature>
<keyword evidence="4" id="KW-1185">Reference proteome</keyword>
<keyword evidence="2" id="KW-0812">Transmembrane</keyword>
<feature type="compositionally biased region" description="Low complexity" evidence="1">
    <location>
        <begin position="2716"/>
        <end position="2730"/>
    </location>
</feature>
<feature type="compositionally biased region" description="Low complexity" evidence="1">
    <location>
        <begin position="2769"/>
        <end position="2778"/>
    </location>
</feature>